<reference evidence="2 3" key="1">
    <citation type="submission" date="2021-07" db="EMBL/GenBank/DDBJ databases">
        <authorList>
            <consortium name="Genoscope - CEA"/>
            <person name="William W."/>
        </authorList>
    </citation>
    <scope>NUCLEOTIDE SEQUENCE [LARGE SCALE GENOMIC DNA]</scope>
</reference>
<keyword evidence="1" id="KW-1133">Transmembrane helix</keyword>
<proteinExistence type="predicted"/>
<dbReference type="Proteomes" id="UP000694005">
    <property type="component" value="Chromosome A07"/>
</dbReference>
<evidence type="ECO:0000313" key="2">
    <source>
        <dbReference type="EMBL" id="CAG7904831.1"/>
    </source>
</evidence>
<keyword evidence="1" id="KW-0812">Transmembrane</keyword>
<sequence>MVENGWDCRCKHFLQRFPALFFSLLKIPAAKMMMRLLLFVKITAVGARKQLYSS</sequence>
<name>A0A8D9HS56_BRACM</name>
<dbReference type="AlphaFoldDB" id="A0A8D9HS56"/>
<dbReference type="EMBL" id="LS974623">
    <property type="protein sequence ID" value="CAG7904831.1"/>
    <property type="molecule type" value="Genomic_DNA"/>
</dbReference>
<feature type="transmembrane region" description="Helical" evidence="1">
    <location>
        <begin position="20"/>
        <end position="40"/>
    </location>
</feature>
<accession>A0A8D9HS56</accession>
<organism evidence="2 3">
    <name type="scientific">Brassica campestris</name>
    <name type="common">Field mustard</name>
    <dbReference type="NCBI Taxonomy" id="3711"/>
    <lineage>
        <taxon>Eukaryota</taxon>
        <taxon>Viridiplantae</taxon>
        <taxon>Streptophyta</taxon>
        <taxon>Embryophyta</taxon>
        <taxon>Tracheophyta</taxon>
        <taxon>Spermatophyta</taxon>
        <taxon>Magnoliopsida</taxon>
        <taxon>eudicotyledons</taxon>
        <taxon>Gunneridae</taxon>
        <taxon>Pentapetalae</taxon>
        <taxon>rosids</taxon>
        <taxon>malvids</taxon>
        <taxon>Brassicales</taxon>
        <taxon>Brassicaceae</taxon>
        <taxon>Brassiceae</taxon>
        <taxon>Brassica</taxon>
    </lineage>
</organism>
<keyword evidence="1" id="KW-0472">Membrane</keyword>
<protein>
    <submittedName>
        <fullName evidence="2">Uncharacterized protein</fullName>
    </submittedName>
</protein>
<dbReference type="Gramene" id="A07p44750.2_BraZ1">
    <property type="protein sequence ID" value="A07p44750.2_BraZ1.CDS.1"/>
    <property type="gene ID" value="A07g44750.2_BraZ1"/>
</dbReference>
<evidence type="ECO:0000313" key="3">
    <source>
        <dbReference type="Proteomes" id="UP000694005"/>
    </source>
</evidence>
<gene>
    <name evidence="2" type="ORF">BRAPAZ1V2_A07P44750.2</name>
</gene>
<evidence type="ECO:0000256" key="1">
    <source>
        <dbReference type="SAM" id="Phobius"/>
    </source>
</evidence>